<feature type="transmembrane region" description="Helical" evidence="12">
    <location>
        <begin position="20"/>
        <end position="41"/>
    </location>
</feature>
<sequence>MVSILSPKAIRDHPPVALTTLFLGWKLCIVVIALASPGIGYDSSTSLLSSKGSPHQILLETPTSLTSPWFKFVRWDAIYFTHISQQGHVYEQEWAFGMGISTVLSWIAALIANAFHFGDSQAATLTAGLVLSNLTHWLSVIQLFALATALNNGERHSKSTIPFCAAAFHIFSPAGIFLSAPYTESLFAFLSMSGFLGYVKAVQYFERGRGLSGCGSMILSGATFGAATFVRSNGILAGTPFLLEAILTLLAIGRRGLSFSRISRLLTAVLAGLLVAMGMVIPQFVAFREYCSGRSPGDSRPWCNLVIPSIFTWVQSHYWYVTRCLVCQNTDCSSRNVGPFRYWTLSNLPLFLLAAPTLWLLTYSAVEAVRNPGDLPWCRPSMSPGTASRCRKRVVMSLALPQLALAVLALTSYHVQIITRLSSGYPLWYIWLAAKTHDAPKRTAPILRWMVIYAMVQAGLYASFLPPA</sequence>
<keyword evidence="7 12" id="KW-0808">Transferase</keyword>
<proteinExistence type="inferred from homology"/>
<feature type="transmembrane region" description="Helical" evidence="12">
    <location>
        <begin position="161"/>
        <end position="180"/>
    </location>
</feature>
<feature type="transmembrane region" description="Helical" evidence="12">
    <location>
        <begin position="265"/>
        <end position="285"/>
    </location>
</feature>
<comment type="similarity">
    <text evidence="3 12">Belongs to the PIGV family.</text>
</comment>
<evidence type="ECO:0000256" key="5">
    <source>
        <dbReference type="ARBA" id="ARBA00022502"/>
    </source>
</evidence>
<evidence type="ECO:0000256" key="8">
    <source>
        <dbReference type="ARBA" id="ARBA00022692"/>
    </source>
</evidence>
<dbReference type="GO" id="GO:0000009">
    <property type="term" value="F:alpha-1,6-mannosyltransferase activity"/>
    <property type="evidence" value="ECO:0007669"/>
    <property type="project" value="InterPro"/>
</dbReference>
<keyword evidence="6 12" id="KW-0328">Glycosyltransferase</keyword>
<dbReference type="PANTHER" id="PTHR12468">
    <property type="entry name" value="GPI MANNOSYLTRANSFERASE 2"/>
    <property type="match status" value="1"/>
</dbReference>
<evidence type="ECO:0000256" key="3">
    <source>
        <dbReference type="ARBA" id="ARBA00008698"/>
    </source>
</evidence>
<dbReference type="PANTHER" id="PTHR12468:SF2">
    <property type="entry name" value="GPI MANNOSYLTRANSFERASE 2"/>
    <property type="match status" value="1"/>
</dbReference>
<dbReference type="AlphaFoldDB" id="A0AAN6EU26"/>
<dbReference type="GO" id="GO:0006506">
    <property type="term" value="P:GPI anchor biosynthetic process"/>
    <property type="evidence" value="ECO:0007669"/>
    <property type="project" value="UniProtKB-KW"/>
</dbReference>
<keyword evidence="9 12" id="KW-0256">Endoplasmic reticulum</keyword>
<evidence type="ECO:0000313" key="14">
    <source>
        <dbReference type="Proteomes" id="UP001161757"/>
    </source>
</evidence>
<feature type="transmembrane region" description="Helical" evidence="12">
    <location>
        <begin position="210"/>
        <end position="229"/>
    </location>
</feature>
<evidence type="ECO:0000256" key="10">
    <source>
        <dbReference type="ARBA" id="ARBA00022989"/>
    </source>
</evidence>
<dbReference type="EMBL" id="JAJGCB010000007">
    <property type="protein sequence ID" value="KAJ8991671.1"/>
    <property type="molecule type" value="Genomic_DNA"/>
</dbReference>
<organism evidence="13 14">
    <name type="scientific">Exophiala dermatitidis</name>
    <name type="common">Black yeast-like fungus</name>
    <name type="synonym">Wangiella dermatitidis</name>
    <dbReference type="NCBI Taxonomy" id="5970"/>
    <lineage>
        <taxon>Eukaryota</taxon>
        <taxon>Fungi</taxon>
        <taxon>Dikarya</taxon>
        <taxon>Ascomycota</taxon>
        <taxon>Pezizomycotina</taxon>
        <taxon>Eurotiomycetes</taxon>
        <taxon>Chaetothyriomycetidae</taxon>
        <taxon>Chaetothyriales</taxon>
        <taxon>Herpotrichiellaceae</taxon>
        <taxon>Exophiala</taxon>
    </lineage>
</organism>
<keyword evidence="5 12" id="KW-0337">GPI-anchor biosynthesis</keyword>
<evidence type="ECO:0000256" key="11">
    <source>
        <dbReference type="ARBA" id="ARBA00023136"/>
    </source>
</evidence>
<dbReference type="Proteomes" id="UP001161757">
    <property type="component" value="Unassembled WGS sequence"/>
</dbReference>
<keyword evidence="8 12" id="KW-0812">Transmembrane</keyword>
<name>A0AAN6EU26_EXODE</name>
<dbReference type="EC" id="2.4.1.-" evidence="12"/>
<keyword evidence="11 12" id="KW-0472">Membrane</keyword>
<comment type="subcellular location">
    <subcellularLocation>
        <location evidence="1 12">Endoplasmic reticulum membrane</location>
        <topology evidence="1 12">Multi-pass membrane protein</topology>
    </subcellularLocation>
</comment>
<feature type="transmembrane region" description="Helical" evidence="12">
    <location>
        <begin position="348"/>
        <end position="366"/>
    </location>
</feature>
<feature type="transmembrane region" description="Helical" evidence="12">
    <location>
        <begin position="446"/>
        <end position="464"/>
    </location>
</feature>
<feature type="transmembrane region" description="Helical" evidence="12">
    <location>
        <begin position="127"/>
        <end position="149"/>
    </location>
</feature>
<feature type="transmembrane region" description="Helical" evidence="12">
    <location>
        <begin position="235"/>
        <end position="253"/>
    </location>
</feature>
<evidence type="ECO:0000256" key="2">
    <source>
        <dbReference type="ARBA" id="ARBA00004687"/>
    </source>
</evidence>
<keyword evidence="10 12" id="KW-1133">Transmembrane helix</keyword>
<feature type="transmembrane region" description="Helical" evidence="12">
    <location>
        <begin position="94"/>
        <end position="115"/>
    </location>
</feature>
<dbReference type="GO" id="GO:0005789">
    <property type="term" value="C:endoplasmic reticulum membrane"/>
    <property type="evidence" value="ECO:0007669"/>
    <property type="project" value="UniProtKB-SubCell"/>
</dbReference>
<feature type="transmembrane region" description="Helical" evidence="12">
    <location>
        <begin position="394"/>
        <end position="411"/>
    </location>
</feature>
<dbReference type="InterPro" id="IPR007315">
    <property type="entry name" value="PIG-V/Gpi18"/>
</dbReference>
<evidence type="ECO:0000256" key="1">
    <source>
        <dbReference type="ARBA" id="ARBA00004477"/>
    </source>
</evidence>
<evidence type="ECO:0000256" key="6">
    <source>
        <dbReference type="ARBA" id="ARBA00022676"/>
    </source>
</evidence>
<dbReference type="GO" id="GO:0004376">
    <property type="term" value="F:GPI mannosyltransferase activity"/>
    <property type="evidence" value="ECO:0007669"/>
    <property type="project" value="InterPro"/>
</dbReference>
<evidence type="ECO:0000256" key="4">
    <source>
        <dbReference type="ARBA" id="ARBA00013795"/>
    </source>
</evidence>
<comment type="caution">
    <text evidence="13">The sequence shown here is derived from an EMBL/GenBank/DDBJ whole genome shotgun (WGS) entry which is preliminary data.</text>
</comment>
<evidence type="ECO:0000313" key="13">
    <source>
        <dbReference type="EMBL" id="KAJ8991671.1"/>
    </source>
</evidence>
<protein>
    <recommendedName>
        <fullName evidence="4 12">GPI mannosyltransferase 2</fullName>
        <ecNumber evidence="12">2.4.1.-</ecNumber>
    </recommendedName>
</protein>
<dbReference type="Pfam" id="PF04188">
    <property type="entry name" value="Mannosyl_trans2"/>
    <property type="match status" value="1"/>
</dbReference>
<reference evidence="13" key="1">
    <citation type="submission" date="2023-01" db="EMBL/GenBank/DDBJ databases">
        <title>Exophiala dermititidis isolated from Cystic Fibrosis Patient.</title>
        <authorList>
            <person name="Kurbessoian T."/>
            <person name="Crocker A."/>
            <person name="Murante D."/>
            <person name="Hogan D.A."/>
            <person name="Stajich J.E."/>
        </authorList>
    </citation>
    <scope>NUCLEOTIDE SEQUENCE</scope>
    <source>
        <strain evidence="13">Ex8</strain>
    </source>
</reference>
<evidence type="ECO:0000256" key="12">
    <source>
        <dbReference type="RuleBase" id="RU363112"/>
    </source>
</evidence>
<gene>
    <name evidence="13" type="primary">GPI18</name>
    <name evidence="13" type="ORF">HRR80_004292</name>
</gene>
<evidence type="ECO:0000256" key="9">
    <source>
        <dbReference type="ARBA" id="ARBA00022824"/>
    </source>
</evidence>
<comment type="pathway">
    <text evidence="2 12">Glycolipid biosynthesis; glycosylphosphatidylinositol-anchor biosynthesis.</text>
</comment>
<dbReference type="GO" id="GO:0031501">
    <property type="term" value="C:mannosyltransferase complex"/>
    <property type="evidence" value="ECO:0007669"/>
    <property type="project" value="TreeGrafter"/>
</dbReference>
<evidence type="ECO:0000256" key="7">
    <source>
        <dbReference type="ARBA" id="ARBA00022679"/>
    </source>
</evidence>
<accession>A0AAN6EU26</accession>
<comment type="function">
    <text evidence="12">Mannosyltransferase involved in glycosylphosphatidylinositol-anchor biosynthesis.</text>
</comment>